<evidence type="ECO:0000313" key="4">
    <source>
        <dbReference type="Proteomes" id="UP000651010"/>
    </source>
</evidence>
<protein>
    <submittedName>
        <fullName evidence="3">DDE-type integrase/transposase/recombinase</fullName>
    </submittedName>
</protein>
<reference evidence="3 4" key="1">
    <citation type="submission" date="2020-09" db="EMBL/GenBank/DDBJ databases">
        <title>Dyella sp. 7MK23 isolated from forest soil.</title>
        <authorList>
            <person name="Fu J."/>
        </authorList>
    </citation>
    <scope>NUCLEOTIDE SEQUENCE [LARGE SCALE GENOMIC DNA]</scope>
    <source>
        <strain evidence="3 4">7MK23</strain>
    </source>
</reference>
<proteinExistence type="predicted"/>
<dbReference type="Gene3D" id="3.30.420.10">
    <property type="entry name" value="Ribonuclease H-like superfamily/Ribonuclease H"/>
    <property type="match status" value="1"/>
</dbReference>
<dbReference type="PROSITE" id="PS50994">
    <property type="entry name" value="INTEGRASE"/>
    <property type="match status" value="1"/>
</dbReference>
<dbReference type="SUPFAM" id="SSF53098">
    <property type="entry name" value="Ribonuclease H-like"/>
    <property type="match status" value="1"/>
</dbReference>
<feature type="compositionally biased region" description="Polar residues" evidence="1">
    <location>
        <begin position="1"/>
        <end position="18"/>
    </location>
</feature>
<accession>A0ABR9GE20</accession>
<feature type="domain" description="Integrase catalytic" evidence="2">
    <location>
        <begin position="468"/>
        <end position="593"/>
    </location>
</feature>
<sequence>MSFTAQDRGQCPQTGQSSEHAEEHICQLQHGAMPIPAKPFGELELDQYLLTWQIIGPASDYIRRSAAGLSRDVRPSKHSSCVVEFQSLKNGVTVSTESRTGELPYAFELDYDNSVLAYYEQPPAVEVSRHTKRGYRRLTRYTPDFLVLTKDGPRVVQVKLRSELERIFADKQDWVRQEDGSFQDVVAAEAFETMGLPHVVVAIDEVDQLRAANLGLMRRAMREVAIDEAVLERSVSAHMEQRGLSPLADLAHAIGQHDLTPLIRLVARHLLYTDIGRYSLTHPETCLVAREPALLNENYVEAWQHLKLEFQGRCDGTAQQYDFPLEKHLEKGLAAVEKLKAGENGRSARRWRLKIREAEAEGVNAVVALSREYMKRGNRNPKRPEQVQLATEYIRSQWAGQEKPSPPALYRGFKLAAEEALPMAKPLSKVSFYNLLDRAGPSLAYQRGGNRACHAAEPPTDVAMRALRPERPFELATCDHYLCDQYCVVLTANGMEYAMRPWLTILRDIYSDFPLAFWLRLGAPSKRSVALILRQCVRLHGRLPEGIVVDSGSDFRSVYFSALAAHCGFNLIFRPVGHPRYGAEAERFFGQYKTLWLAARPGNLVNLKEVRCVSGSHRPEAVATMSLFDLWQDFSTFADWSKGYATDSALGSPAERMTSGLERFGCSGLPTTFDDNFLIATAVDAGEYTLDPQRGLHIGAFHYWSPTLVRADRPKIPVRPDPQDPYRIYAQVAGTWVACFASPEPSYALKSGLQQVVEGVLQLDRYELNKAIREDSDRLLARAIQRRSTGPSTPLVEAAGFVPQRISHNAEASSFFADVLDDSLPELAEATW</sequence>
<dbReference type="InterPro" id="IPR036397">
    <property type="entry name" value="RNaseH_sf"/>
</dbReference>
<dbReference type="InterPro" id="IPR001584">
    <property type="entry name" value="Integrase_cat-core"/>
</dbReference>
<dbReference type="InterPro" id="IPR012337">
    <property type="entry name" value="RNaseH-like_sf"/>
</dbReference>
<feature type="region of interest" description="Disordered" evidence="1">
    <location>
        <begin position="1"/>
        <end position="23"/>
    </location>
</feature>
<dbReference type="InterPro" id="IPR014833">
    <property type="entry name" value="TnsA_N"/>
</dbReference>
<gene>
    <name evidence="3" type="ORF">IGX34_18090</name>
</gene>
<evidence type="ECO:0000313" key="3">
    <source>
        <dbReference type="EMBL" id="MBE1162301.1"/>
    </source>
</evidence>
<evidence type="ECO:0000259" key="2">
    <source>
        <dbReference type="PROSITE" id="PS50994"/>
    </source>
</evidence>
<dbReference type="RefSeq" id="WP_192557132.1">
    <property type="nucleotide sequence ID" value="NZ_JACZZA010000012.1"/>
</dbReference>
<evidence type="ECO:0000256" key="1">
    <source>
        <dbReference type="SAM" id="MobiDB-lite"/>
    </source>
</evidence>
<name>A0ABR9GE20_9GAMM</name>
<dbReference type="EMBL" id="JACZZA010000012">
    <property type="protein sequence ID" value="MBE1162301.1"/>
    <property type="molecule type" value="Genomic_DNA"/>
</dbReference>
<dbReference type="Proteomes" id="UP000651010">
    <property type="component" value="Unassembled WGS sequence"/>
</dbReference>
<keyword evidence="4" id="KW-1185">Reference proteome</keyword>
<organism evidence="3 4">
    <name type="scientific">Dyella acidiphila</name>
    <dbReference type="NCBI Taxonomy" id="2775866"/>
    <lineage>
        <taxon>Bacteria</taxon>
        <taxon>Pseudomonadati</taxon>
        <taxon>Pseudomonadota</taxon>
        <taxon>Gammaproteobacteria</taxon>
        <taxon>Lysobacterales</taxon>
        <taxon>Rhodanobacteraceae</taxon>
        <taxon>Dyella</taxon>
    </lineage>
</organism>
<comment type="caution">
    <text evidence="3">The sequence shown here is derived from an EMBL/GenBank/DDBJ whole genome shotgun (WGS) entry which is preliminary data.</text>
</comment>
<dbReference type="Pfam" id="PF08722">
    <property type="entry name" value="Tn7_TnsA-like_N"/>
    <property type="match status" value="1"/>
</dbReference>